<dbReference type="InterPro" id="IPR003661">
    <property type="entry name" value="HisK_dim/P_dom"/>
</dbReference>
<evidence type="ECO:0000256" key="12">
    <source>
        <dbReference type="PROSITE-ProRule" id="PRU00169"/>
    </source>
</evidence>
<dbReference type="CDD" id="cd17546">
    <property type="entry name" value="REC_hyHK_CKI1_RcsC-like"/>
    <property type="match status" value="1"/>
</dbReference>
<dbReference type="PROSITE" id="PS50885">
    <property type="entry name" value="HAMP"/>
    <property type="match status" value="1"/>
</dbReference>
<dbReference type="InterPro" id="IPR011006">
    <property type="entry name" value="CheY-like_superfamily"/>
</dbReference>
<dbReference type="SUPFAM" id="SSF52172">
    <property type="entry name" value="CheY-like"/>
    <property type="match status" value="1"/>
</dbReference>
<feature type="domain" description="HAMP" evidence="17">
    <location>
        <begin position="211"/>
        <end position="264"/>
    </location>
</feature>
<dbReference type="InterPro" id="IPR005467">
    <property type="entry name" value="His_kinase_dom"/>
</dbReference>
<dbReference type="SUPFAM" id="SSF47384">
    <property type="entry name" value="Homodimeric domain of signal transducing histidine kinase"/>
    <property type="match status" value="1"/>
</dbReference>
<evidence type="ECO:0000256" key="5">
    <source>
        <dbReference type="ARBA" id="ARBA00022553"/>
    </source>
</evidence>
<keyword evidence="5 12" id="KW-0597">Phosphoprotein</keyword>
<dbReference type="CDD" id="cd19410">
    <property type="entry name" value="HK9-like_sensor"/>
    <property type="match status" value="1"/>
</dbReference>
<dbReference type="InterPro" id="IPR029016">
    <property type="entry name" value="GAF-like_dom_sf"/>
</dbReference>
<dbReference type="PRINTS" id="PR00344">
    <property type="entry name" value="BCTRLSENSOR"/>
</dbReference>
<keyword evidence="13" id="KW-0175">Coiled coil</keyword>
<keyword evidence="9" id="KW-0067">ATP-binding</keyword>
<dbReference type="Pfam" id="PF05227">
    <property type="entry name" value="CHASE3"/>
    <property type="match status" value="1"/>
</dbReference>
<keyword evidence="7" id="KW-0547">Nucleotide-binding</keyword>
<dbReference type="EMBL" id="WHOB01000086">
    <property type="protein sequence ID" value="NOU82791.1"/>
    <property type="molecule type" value="Genomic_DNA"/>
</dbReference>
<dbReference type="InterPro" id="IPR003594">
    <property type="entry name" value="HATPase_dom"/>
</dbReference>
<evidence type="ECO:0000256" key="13">
    <source>
        <dbReference type="SAM" id="Coils"/>
    </source>
</evidence>
<dbReference type="CDD" id="cd00082">
    <property type="entry name" value="HisKA"/>
    <property type="match status" value="1"/>
</dbReference>
<keyword evidence="10" id="KW-0902">Two-component regulatory system</keyword>
<evidence type="ECO:0000256" key="14">
    <source>
        <dbReference type="SAM" id="Phobius"/>
    </source>
</evidence>
<evidence type="ECO:0000256" key="11">
    <source>
        <dbReference type="ARBA" id="ARBA00023136"/>
    </source>
</evidence>
<dbReference type="CDD" id="cd16922">
    <property type="entry name" value="HATPase_EvgS-ArcB-TorS-like"/>
    <property type="match status" value="1"/>
</dbReference>
<evidence type="ECO:0000259" key="17">
    <source>
        <dbReference type="PROSITE" id="PS50885"/>
    </source>
</evidence>
<dbReference type="Gene3D" id="6.10.340.10">
    <property type="match status" value="1"/>
</dbReference>
<dbReference type="PROSITE" id="PS50109">
    <property type="entry name" value="HIS_KIN"/>
    <property type="match status" value="1"/>
</dbReference>
<dbReference type="SMART" id="SM00448">
    <property type="entry name" value="REC"/>
    <property type="match status" value="1"/>
</dbReference>
<protein>
    <recommendedName>
        <fullName evidence="3">histidine kinase</fullName>
        <ecNumber evidence="3">2.7.13.3</ecNumber>
    </recommendedName>
</protein>
<dbReference type="InterPro" id="IPR007891">
    <property type="entry name" value="CHASE3"/>
</dbReference>
<feature type="transmembrane region" description="Helical" evidence="14">
    <location>
        <begin position="12"/>
        <end position="32"/>
    </location>
</feature>
<dbReference type="InterPro" id="IPR036890">
    <property type="entry name" value="HATPase_C_sf"/>
</dbReference>
<dbReference type="Pfam" id="PF00072">
    <property type="entry name" value="Response_reg"/>
    <property type="match status" value="1"/>
</dbReference>
<dbReference type="Gene3D" id="1.10.287.130">
    <property type="match status" value="1"/>
</dbReference>
<evidence type="ECO:0000256" key="4">
    <source>
        <dbReference type="ARBA" id="ARBA00022475"/>
    </source>
</evidence>
<dbReference type="EC" id="2.7.13.3" evidence="3"/>
<reference evidence="18 19" key="1">
    <citation type="submission" date="2019-10" db="EMBL/GenBank/DDBJ databases">
        <title>Description of Paenibacillus terricola sp. nov.</title>
        <authorList>
            <person name="Carlier A."/>
            <person name="Qi S."/>
        </authorList>
    </citation>
    <scope>NUCLEOTIDE SEQUENCE [LARGE SCALE GENOMIC DNA]</scope>
    <source>
        <strain evidence="18 19">LMG 31459</strain>
    </source>
</reference>
<keyword evidence="19" id="KW-1185">Reference proteome</keyword>
<keyword evidence="6" id="KW-0808">Transferase</keyword>
<dbReference type="InterPro" id="IPR003018">
    <property type="entry name" value="GAF"/>
</dbReference>
<evidence type="ECO:0000313" key="18">
    <source>
        <dbReference type="EMBL" id="NOU82791.1"/>
    </source>
</evidence>
<dbReference type="SMART" id="SM00387">
    <property type="entry name" value="HATPase_c"/>
    <property type="match status" value="1"/>
</dbReference>
<evidence type="ECO:0000259" key="15">
    <source>
        <dbReference type="PROSITE" id="PS50109"/>
    </source>
</evidence>
<keyword evidence="14" id="KW-0812">Transmembrane</keyword>
<keyword evidence="4" id="KW-1003">Cell membrane</keyword>
<evidence type="ECO:0000256" key="9">
    <source>
        <dbReference type="ARBA" id="ARBA00022840"/>
    </source>
</evidence>
<dbReference type="InterPro" id="IPR004358">
    <property type="entry name" value="Sig_transdc_His_kin-like_C"/>
</dbReference>
<gene>
    <name evidence="18" type="ORF">GC101_28405</name>
</gene>
<evidence type="ECO:0000256" key="8">
    <source>
        <dbReference type="ARBA" id="ARBA00022777"/>
    </source>
</evidence>
<dbReference type="PANTHER" id="PTHR45339">
    <property type="entry name" value="HYBRID SIGNAL TRANSDUCTION HISTIDINE KINASE J"/>
    <property type="match status" value="1"/>
</dbReference>
<feature type="modified residue" description="4-aspartylphosphate" evidence="12">
    <location>
        <position position="832"/>
    </location>
</feature>
<dbReference type="InterPro" id="IPR036097">
    <property type="entry name" value="HisK_dim/P_sf"/>
</dbReference>
<organism evidence="18 19">
    <name type="scientific">Paenibacillus phytohabitans</name>
    <dbReference type="NCBI Taxonomy" id="2654978"/>
    <lineage>
        <taxon>Bacteria</taxon>
        <taxon>Bacillati</taxon>
        <taxon>Bacillota</taxon>
        <taxon>Bacilli</taxon>
        <taxon>Bacillales</taxon>
        <taxon>Paenibacillaceae</taxon>
        <taxon>Paenibacillus</taxon>
    </lineage>
</organism>
<dbReference type="SMART" id="SM00304">
    <property type="entry name" value="HAMP"/>
    <property type="match status" value="1"/>
</dbReference>
<dbReference type="Pfam" id="PF00672">
    <property type="entry name" value="HAMP"/>
    <property type="match status" value="1"/>
</dbReference>
<comment type="catalytic activity">
    <reaction evidence="1">
        <text>ATP + protein L-histidine = ADP + protein N-phospho-L-histidine.</text>
        <dbReference type="EC" id="2.7.13.3"/>
    </reaction>
</comment>
<feature type="coiled-coil region" evidence="13">
    <location>
        <begin position="426"/>
        <end position="495"/>
    </location>
</feature>
<dbReference type="InterPro" id="IPR001789">
    <property type="entry name" value="Sig_transdc_resp-reg_receiver"/>
</dbReference>
<name>A0ABX1YRT4_9BACL</name>
<feature type="domain" description="Response regulatory" evidence="16">
    <location>
        <begin position="782"/>
        <end position="899"/>
    </location>
</feature>
<dbReference type="Pfam" id="PF00512">
    <property type="entry name" value="HisKA"/>
    <property type="match status" value="1"/>
</dbReference>
<dbReference type="Gene3D" id="3.30.565.10">
    <property type="entry name" value="Histidine kinase-like ATPase, C-terminal domain"/>
    <property type="match status" value="1"/>
</dbReference>
<evidence type="ECO:0000256" key="6">
    <source>
        <dbReference type="ARBA" id="ARBA00022679"/>
    </source>
</evidence>
<proteinExistence type="predicted"/>
<dbReference type="Gene3D" id="3.40.50.2300">
    <property type="match status" value="1"/>
</dbReference>
<evidence type="ECO:0000256" key="2">
    <source>
        <dbReference type="ARBA" id="ARBA00004651"/>
    </source>
</evidence>
<accession>A0ABX1YRT4</accession>
<dbReference type="Pfam" id="PF02518">
    <property type="entry name" value="HATPase_c"/>
    <property type="match status" value="1"/>
</dbReference>
<dbReference type="SUPFAM" id="SSF55874">
    <property type="entry name" value="ATPase domain of HSP90 chaperone/DNA topoisomerase II/histidine kinase"/>
    <property type="match status" value="1"/>
</dbReference>
<keyword evidence="11 14" id="KW-0472">Membrane</keyword>
<dbReference type="PROSITE" id="PS50110">
    <property type="entry name" value="RESPONSE_REGULATORY"/>
    <property type="match status" value="1"/>
</dbReference>
<dbReference type="Gene3D" id="3.30.450.40">
    <property type="match status" value="1"/>
</dbReference>
<dbReference type="PANTHER" id="PTHR45339:SF1">
    <property type="entry name" value="HYBRID SIGNAL TRANSDUCTION HISTIDINE KINASE J"/>
    <property type="match status" value="1"/>
</dbReference>
<dbReference type="RefSeq" id="WP_171720086.1">
    <property type="nucleotide sequence ID" value="NZ_WHOB01000086.1"/>
</dbReference>
<comment type="caution">
    <text evidence="18">The sequence shown here is derived from an EMBL/GenBank/DDBJ whole genome shotgun (WGS) entry which is preliminary data.</text>
</comment>
<feature type="domain" description="Histidine kinase" evidence="15">
    <location>
        <begin position="509"/>
        <end position="741"/>
    </location>
</feature>
<keyword evidence="14" id="KW-1133">Transmembrane helix</keyword>
<comment type="subcellular location">
    <subcellularLocation>
        <location evidence="2">Cell membrane</location>
        <topology evidence="2">Multi-pass membrane protein</topology>
    </subcellularLocation>
</comment>
<evidence type="ECO:0000256" key="7">
    <source>
        <dbReference type="ARBA" id="ARBA00022741"/>
    </source>
</evidence>
<dbReference type="InterPro" id="IPR003660">
    <property type="entry name" value="HAMP_dom"/>
</dbReference>
<sequence>MKKFRFTIKQKILSLTILIIVCLLAFVIVIHWRINSLQQETNFITHQDRQITSLTNQIEKNILDMETDQRGYVITGDDKFLEPFRQGLAAWETNFDELSILNAMDSVQQSRLQSIKNNIEQWIELSAQHVIQLKKAGEDGQVGEFFKTNSSIDQMDHIRNQISAFRDNRNENTNRLITNQADRNTVLLELLYIVWFLIAAAAVSASVVIARSISRTASQITGTLTDLVKVENLNTRISITSNDEISDLGQAVNLLLDNQQERLRLQQQEKEMLSEYQGITQTALLGDVYLSKLAKIMDYPYATLYVRTQDNGQDFLTRVSAFAGTAVGSDHEQVNFGEGLVGQCAKEGRLIHVDHLPESYIHIRSGLGAASPQSLVLIPVSFLGEVLAVVEIASFKPLSSLHILFLESTSGHFGAALNGALSSMKIDGLLKESQSLNEELQVYTEELQTQSEELHIQTEILHATNKKLEEKQVLAEQKTLEAEQAQEELTQYAKILQQSTQYKSEFLANMSHELRTPLNGILLLSEFLMENQSERLGDEEVEFSQAIHSAGQDLLALINDILDLSKVEAGKMNIEIEAVNITEIPEMVLQSFGQLSRKKELPFHVHLEEGVPEIIYTDAQRLRQILSNLLSNAFKFTMQGSVTFRIGIASIDELEPFEDAQDSHYIRFSVTDTGIGISENKQALIFDAFQQADGHTEREYGGTGLGLSITKQLVSLLGGKISLVSEKGAGSTFNVYLPPARHAAVYEEQHPQPEKPAETPDELVAAAGTGYYNDYSLLADKEVLIVDDDERNLFALTKILEKNGLNVTKATNGQEAVEYLQTGAAVDMILMDIIMPVMNGYDTIKWIRQMPFRQETPVIALTAKAMQEDRTRILEAGATEYLSKPVNMEQLLTLMKMII</sequence>
<keyword evidence="8" id="KW-0418">Kinase</keyword>
<dbReference type="SUPFAM" id="SSF55781">
    <property type="entry name" value="GAF domain-like"/>
    <property type="match status" value="1"/>
</dbReference>
<dbReference type="CDD" id="cd06225">
    <property type="entry name" value="HAMP"/>
    <property type="match status" value="1"/>
</dbReference>
<evidence type="ECO:0000256" key="3">
    <source>
        <dbReference type="ARBA" id="ARBA00012438"/>
    </source>
</evidence>
<dbReference type="Pfam" id="PF13185">
    <property type="entry name" value="GAF_2"/>
    <property type="match status" value="1"/>
</dbReference>
<evidence type="ECO:0000256" key="1">
    <source>
        <dbReference type="ARBA" id="ARBA00000085"/>
    </source>
</evidence>
<dbReference type="SMART" id="SM00388">
    <property type="entry name" value="HisKA"/>
    <property type="match status" value="1"/>
</dbReference>
<evidence type="ECO:0000259" key="16">
    <source>
        <dbReference type="PROSITE" id="PS50110"/>
    </source>
</evidence>
<evidence type="ECO:0000256" key="10">
    <source>
        <dbReference type="ARBA" id="ARBA00023012"/>
    </source>
</evidence>
<dbReference type="Proteomes" id="UP000596857">
    <property type="component" value="Unassembled WGS sequence"/>
</dbReference>
<evidence type="ECO:0000313" key="19">
    <source>
        <dbReference type="Proteomes" id="UP000596857"/>
    </source>
</evidence>